<dbReference type="InterPro" id="IPR001461">
    <property type="entry name" value="Aspartic_peptidase_A1"/>
</dbReference>
<evidence type="ECO:0000256" key="1">
    <source>
        <dbReference type="ARBA" id="ARBA00007447"/>
    </source>
</evidence>
<dbReference type="GO" id="GO:0004190">
    <property type="term" value="F:aspartic-type endopeptidase activity"/>
    <property type="evidence" value="ECO:0007669"/>
    <property type="project" value="InterPro"/>
</dbReference>
<dbReference type="PANTHER" id="PTHR47966">
    <property type="entry name" value="BETA-SITE APP-CLEAVING ENZYME, ISOFORM A-RELATED"/>
    <property type="match status" value="1"/>
</dbReference>
<dbReference type="InterPro" id="IPR021109">
    <property type="entry name" value="Peptidase_aspartic_dom_sf"/>
</dbReference>
<name>A0A0G2F4I3_PHACM</name>
<dbReference type="Pfam" id="PF00026">
    <property type="entry name" value="Asp"/>
    <property type="match status" value="1"/>
</dbReference>
<evidence type="ECO:0000313" key="4">
    <source>
        <dbReference type="EMBL" id="KKY29166.1"/>
    </source>
</evidence>
<dbReference type="AlphaFoldDB" id="A0A0G2F4I3"/>
<feature type="domain" description="Peptidase A1" evidence="3">
    <location>
        <begin position="303"/>
        <end position="649"/>
    </location>
</feature>
<reference evidence="4 5" key="2">
    <citation type="submission" date="2015-05" db="EMBL/GenBank/DDBJ databases">
        <authorList>
            <person name="Morales-Cruz A."/>
            <person name="Amrine K.C."/>
            <person name="Cantu D."/>
        </authorList>
    </citation>
    <scope>NUCLEOTIDE SEQUENCE [LARGE SCALE GENOMIC DNA]</scope>
    <source>
        <strain evidence="4">UCRPC4</strain>
    </source>
</reference>
<evidence type="ECO:0000256" key="2">
    <source>
        <dbReference type="PIRSR" id="PIRSR601461-2"/>
    </source>
</evidence>
<keyword evidence="4" id="KW-0645">Protease</keyword>
<evidence type="ECO:0000313" key="5">
    <source>
        <dbReference type="Proteomes" id="UP000053317"/>
    </source>
</evidence>
<keyword evidence="4" id="KW-0378">Hydrolase</keyword>
<dbReference type="Gene3D" id="2.40.70.10">
    <property type="entry name" value="Acid Proteases"/>
    <property type="match status" value="2"/>
</dbReference>
<keyword evidence="5" id="KW-1185">Reference proteome</keyword>
<proteinExistence type="inferred from homology"/>
<comment type="similarity">
    <text evidence="1">Belongs to the peptidase A1 family.</text>
</comment>
<dbReference type="PANTHER" id="PTHR47966:SF65">
    <property type="entry name" value="ASPARTIC-TYPE ENDOPEPTIDASE"/>
    <property type="match status" value="1"/>
</dbReference>
<dbReference type="PROSITE" id="PS51767">
    <property type="entry name" value="PEPTIDASE_A1"/>
    <property type="match status" value="1"/>
</dbReference>
<gene>
    <name evidence="4" type="ORF">UCRPC4_g00072</name>
</gene>
<protein>
    <submittedName>
        <fullName evidence="4">Putative secreted aspartic protease</fullName>
    </submittedName>
</protein>
<dbReference type="SUPFAM" id="SSF50630">
    <property type="entry name" value="Acid proteases"/>
    <property type="match status" value="1"/>
</dbReference>
<dbReference type="InterPro" id="IPR033121">
    <property type="entry name" value="PEPTIDASE_A1"/>
</dbReference>
<reference evidence="4 5" key="1">
    <citation type="submission" date="2015-05" db="EMBL/GenBank/DDBJ databases">
        <title>Distinctive expansion of gene families associated with plant cell wall degradation and secondary metabolism in the genomes of grapevine trunk pathogens.</title>
        <authorList>
            <person name="Lawrence D.P."/>
            <person name="Travadon R."/>
            <person name="Rolshausen P.E."/>
            <person name="Baumgartner K."/>
        </authorList>
    </citation>
    <scope>NUCLEOTIDE SEQUENCE [LARGE SCALE GENOMIC DNA]</scope>
    <source>
        <strain evidence="4">UCRPC4</strain>
    </source>
</reference>
<keyword evidence="2" id="KW-1015">Disulfide bond</keyword>
<dbReference type="OrthoDB" id="771136at2759"/>
<organism evidence="4 5">
    <name type="scientific">Phaeomoniella chlamydospora</name>
    <name type="common">Phaeoacremonium chlamydosporum</name>
    <dbReference type="NCBI Taxonomy" id="158046"/>
    <lineage>
        <taxon>Eukaryota</taxon>
        <taxon>Fungi</taxon>
        <taxon>Dikarya</taxon>
        <taxon>Ascomycota</taxon>
        <taxon>Pezizomycotina</taxon>
        <taxon>Eurotiomycetes</taxon>
        <taxon>Chaetothyriomycetidae</taxon>
        <taxon>Phaeomoniellales</taxon>
        <taxon>Phaeomoniellaceae</taxon>
        <taxon>Phaeomoniella</taxon>
    </lineage>
</organism>
<dbReference type="Proteomes" id="UP000053317">
    <property type="component" value="Unassembled WGS sequence"/>
</dbReference>
<evidence type="ECO:0000259" key="3">
    <source>
        <dbReference type="PROSITE" id="PS51767"/>
    </source>
</evidence>
<comment type="caution">
    <text evidence="4">The sequence shown here is derived from an EMBL/GenBank/DDBJ whole genome shotgun (WGS) entry which is preliminary data.</text>
</comment>
<dbReference type="PRINTS" id="PR00792">
    <property type="entry name" value="PEPSIN"/>
</dbReference>
<sequence>MAYLKFGWTLRPDNFGWTRPKNWFPIFHGDIHEGNILMHFEGESSAIRNLEFKIADFGATKFAKEIPLIDLPRGQTDAVEIEWIHKVLTSVILLTDAEKNGTAEFVKLLNGVWPSWSWFERTADKRMSRTKAQEPTPSPVCPATTIPPTLEELIITNPCTDHLIKEVLPTVDLIISHLEKDPTQKIPLRARSYTEDSRIFLLEPGRQAPVWMREIEGSWKWVMVETDHDSEVKRIIGDVEKEYTPKFTDAIPFLLQCSSGHHTVKFHKAKTTSSRTGRDALDQAVLQAESNHGVPLDYSFGSYLIDAAVGSPPQNVTLLLSTATSDTWVPIKPDDVCTEYPNMCNAQGTFKPDDSTTLKDIGHGYYGGLHGSGAFFEDQLGISDFNLTKVQMAGVKYYSDKSSDDYGDPYGVLGLGSSACEESRLGNCVYQYPNVMDEMRSQGKIKARAYSLFLDPTDDTNTGTLLFGGVDHKKVVGKFVDIPLASMSTPSRHSRRGDSHPKVKELAIHLDSVTFSQWQGNLSHNWTQRIDDHASLAILNADDQGTYLPDSIVDHLADSLGMQYLDIINCDQDFFNKTVSFKFAGLDAEHQVNASNLILPLIPGYPQYGCYLGLFHQSDSHDGHITLGETFLRGSYIVFNLDAQKIQIAVANTTVAADDCDIHDITETSTSAAPNLSMPRSMVGAAVVSVIIGLFTIW</sequence>
<accession>A0A0G2F4I3</accession>
<dbReference type="EMBL" id="LCWF01000002">
    <property type="protein sequence ID" value="KKY29166.1"/>
    <property type="molecule type" value="Genomic_DNA"/>
</dbReference>
<dbReference type="GO" id="GO:0006508">
    <property type="term" value="P:proteolysis"/>
    <property type="evidence" value="ECO:0007669"/>
    <property type="project" value="UniProtKB-KW"/>
</dbReference>
<feature type="disulfide bond" evidence="2">
    <location>
        <begin position="570"/>
        <end position="610"/>
    </location>
</feature>